<protein>
    <submittedName>
        <fullName evidence="1">Uncharacterized protein</fullName>
    </submittedName>
</protein>
<keyword evidence="2" id="KW-1185">Reference proteome</keyword>
<accession>A0AAP0KD14</accession>
<comment type="caution">
    <text evidence="1">The sequence shown here is derived from an EMBL/GenBank/DDBJ whole genome shotgun (WGS) entry which is preliminary data.</text>
</comment>
<dbReference type="EMBL" id="JBBNAG010000003">
    <property type="protein sequence ID" value="KAK9148950.1"/>
    <property type="molecule type" value="Genomic_DNA"/>
</dbReference>
<organism evidence="1 2">
    <name type="scientific">Stephania cephalantha</name>
    <dbReference type="NCBI Taxonomy" id="152367"/>
    <lineage>
        <taxon>Eukaryota</taxon>
        <taxon>Viridiplantae</taxon>
        <taxon>Streptophyta</taxon>
        <taxon>Embryophyta</taxon>
        <taxon>Tracheophyta</taxon>
        <taxon>Spermatophyta</taxon>
        <taxon>Magnoliopsida</taxon>
        <taxon>Ranunculales</taxon>
        <taxon>Menispermaceae</taxon>
        <taxon>Menispermoideae</taxon>
        <taxon>Cissampelideae</taxon>
        <taxon>Stephania</taxon>
    </lineage>
</organism>
<dbReference type="Proteomes" id="UP001419268">
    <property type="component" value="Unassembled WGS sequence"/>
</dbReference>
<name>A0AAP0KD14_9MAGN</name>
<evidence type="ECO:0000313" key="2">
    <source>
        <dbReference type="Proteomes" id="UP001419268"/>
    </source>
</evidence>
<dbReference type="AlphaFoldDB" id="A0AAP0KD14"/>
<proteinExistence type="predicted"/>
<gene>
    <name evidence="1" type="ORF">Scep_007707</name>
</gene>
<evidence type="ECO:0000313" key="1">
    <source>
        <dbReference type="EMBL" id="KAK9148950.1"/>
    </source>
</evidence>
<sequence length="68" mass="7920">MYTEINGRRRYATDASSAHSYNLTRRLMRLNCICPSWSVVIKDRHMNWGGHHRGRGVDMLEQDILGLC</sequence>
<reference evidence="1 2" key="1">
    <citation type="submission" date="2024-01" db="EMBL/GenBank/DDBJ databases">
        <title>Genome assemblies of Stephania.</title>
        <authorList>
            <person name="Yang L."/>
        </authorList>
    </citation>
    <scope>NUCLEOTIDE SEQUENCE [LARGE SCALE GENOMIC DNA]</scope>
    <source>
        <strain evidence="1">JXDWG</strain>
        <tissue evidence="1">Leaf</tissue>
    </source>
</reference>